<feature type="compositionally biased region" description="Low complexity" evidence="1">
    <location>
        <begin position="134"/>
        <end position="147"/>
    </location>
</feature>
<name>A0AAJ0A052_9PEZI</name>
<protein>
    <submittedName>
        <fullName evidence="2">Uncharacterized protein</fullName>
    </submittedName>
</protein>
<gene>
    <name evidence="2" type="ORF">BDP81DRAFT_133571</name>
</gene>
<dbReference type="AlphaFoldDB" id="A0AAJ0A052"/>
<feature type="region of interest" description="Disordered" evidence="1">
    <location>
        <begin position="1"/>
        <end position="152"/>
    </location>
</feature>
<organism evidence="2 3">
    <name type="scientific">Colletotrichum phormii</name>
    <dbReference type="NCBI Taxonomy" id="359342"/>
    <lineage>
        <taxon>Eukaryota</taxon>
        <taxon>Fungi</taxon>
        <taxon>Dikarya</taxon>
        <taxon>Ascomycota</taxon>
        <taxon>Pezizomycotina</taxon>
        <taxon>Sordariomycetes</taxon>
        <taxon>Hypocreomycetidae</taxon>
        <taxon>Glomerellales</taxon>
        <taxon>Glomerellaceae</taxon>
        <taxon>Colletotrichum</taxon>
        <taxon>Colletotrichum acutatum species complex</taxon>
    </lineage>
</organism>
<evidence type="ECO:0000256" key="1">
    <source>
        <dbReference type="SAM" id="MobiDB-lite"/>
    </source>
</evidence>
<feature type="compositionally biased region" description="Basic and acidic residues" evidence="1">
    <location>
        <begin position="9"/>
        <end position="29"/>
    </location>
</feature>
<feature type="compositionally biased region" description="Basic and acidic residues" evidence="1">
    <location>
        <begin position="101"/>
        <end position="133"/>
    </location>
</feature>
<reference evidence="2" key="1">
    <citation type="submission" date="2021-06" db="EMBL/GenBank/DDBJ databases">
        <title>Comparative genomics, transcriptomics and evolutionary studies reveal genomic signatures of adaptation to plant cell wall in hemibiotrophic fungi.</title>
        <authorList>
            <consortium name="DOE Joint Genome Institute"/>
            <person name="Baroncelli R."/>
            <person name="Diaz J.F."/>
            <person name="Benocci T."/>
            <person name="Peng M."/>
            <person name="Battaglia E."/>
            <person name="Haridas S."/>
            <person name="Andreopoulos W."/>
            <person name="Labutti K."/>
            <person name="Pangilinan J."/>
            <person name="Floch G.L."/>
            <person name="Makela M.R."/>
            <person name="Henrissat B."/>
            <person name="Grigoriev I.V."/>
            <person name="Crouch J.A."/>
            <person name="De Vries R.P."/>
            <person name="Sukno S.A."/>
            <person name="Thon M.R."/>
        </authorList>
    </citation>
    <scope>NUCLEOTIDE SEQUENCE</scope>
    <source>
        <strain evidence="2">CBS 102054</strain>
    </source>
</reference>
<comment type="caution">
    <text evidence="2">The sequence shown here is derived from an EMBL/GenBank/DDBJ whole genome shotgun (WGS) entry which is preliminary data.</text>
</comment>
<proteinExistence type="predicted"/>
<keyword evidence="3" id="KW-1185">Reference proteome</keyword>
<evidence type="ECO:0000313" key="2">
    <source>
        <dbReference type="EMBL" id="KAK1641450.1"/>
    </source>
</evidence>
<dbReference type="Proteomes" id="UP001243989">
    <property type="component" value="Unassembled WGS sequence"/>
</dbReference>
<accession>A0AAJ0A052</accession>
<dbReference type="RefSeq" id="XP_060450057.1">
    <property type="nucleotide sequence ID" value="XM_060581769.1"/>
</dbReference>
<dbReference type="GeneID" id="85466631"/>
<sequence>MGIQQRLKGAIDRTIAEEQARQEQARQRIEPGGTGTPRRSDSTSRSNQSPARRPRPKKAAADAGAKDDGGSPSNPDPAVFEAAFALDDSEEPSRAGTPKPAADKDGNMDKSEENVKDKAEEGQNGDKEQEKGAEGAAAAAAPPAAAELSPEVKMKLRKLEKLEKTYPGVYTTRT</sequence>
<dbReference type="EMBL" id="JAHMHQ010000003">
    <property type="protein sequence ID" value="KAK1641450.1"/>
    <property type="molecule type" value="Genomic_DNA"/>
</dbReference>
<evidence type="ECO:0000313" key="3">
    <source>
        <dbReference type="Proteomes" id="UP001243989"/>
    </source>
</evidence>